<evidence type="ECO:0000256" key="6">
    <source>
        <dbReference type="ARBA" id="ARBA00022787"/>
    </source>
</evidence>
<dbReference type="GO" id="GO:0004124">
    <property type="term" value="F:cysteine synthase activity"/>
    <property type="evidence" value="ECO:0007669"/>
    <property type="project" value="UniProtKB-EC"/>
</dbReference>
<evidence type="ECO:0000259" key="14">
    <source>
        <dbReference type="Pfam" id="PF00291"/>
    </source>
</evidence>
<dbReference type="OrthoDB" id="10259545at2759"/>
<sequence length="513" mass="57189">MALADFFTLSWVRSDLWDRLRIQRRISRDLIIGLVVGITFSLSSTSLALLVQQWRRKRAIARIPPRPIELRSDEIVDGVTGLIVGRGGPLRLICGREYSLTTYQLAERCTGGRDPGQVRVFESRRLRKGQSGAAEYATPQTWSCNQAPLTAQSHRGRRGRGTTASSHRLGALRGHSREHRHLPRDGRASKGYECCIIMPDDVAIEKVQVLEKLGAKVERVRPASYVDEKQFVNMARKRAREFGKTELTDGQHGPRPKYDDMVVSTLATEDEVDHHQPDSGLAGPSNLVSRVRFAPLIDDALERKPRGFFADQFENESNFKAHYHGTGPEILRQTSGHVDAFVSGAGTGGTIAGTGVYLKKHVPEIKVVLSDPEGSGLFNKVKYNVMYDHKESEGRKRRHQVDTVVEGIGINRITHNFSLGLDIIDDAYRITDAEAVAMARYLVTHDGIFLGSSSACNLVACVRLAKKMSRNSRIVTILCDSGSRHQSKFWSDEYLKANDIPIDPGIIDRLLNE</sequence>
<evidence type="ECO:0000256" key="3">
    <source>
        <dbReference type="ARBA" id="ARBA00012681"/>
    </source>
</evidence>
<dbReference type="SUPFAM" id="SSF53686">
    <property type="entry name" value="Tryptophan synthase beta subunit-like PLP-dependent enzymes"/>
    <property type="match status" value="2"/>
</dbReference>
<keyword evidence="8" id="KW-0496">Mitochondrion</keyword>
<keyword evidence="7 13" id="KW-1133">Transmembrane helix</keyword>
<accession>A0A427YU74</accession>
<gene>
    <name evidence="15" type="ORF">EHS25_004355</name>
</gene>
<evidence type="ECO:0000256" key="10">
    <source>
        <dbReference type="ARBA" id="ARBA00047931"/>
    </source>
</evidence>
<dbReference type="Gene3D" id="3.40.50.1100">
    <property type="match status" value="3"/>
</dbReference>
<keyword evidence="16" id="KW-1185">Reference proteome</keyword>
<evidence type="ECO:0000256" key="7">
    <source>
        <dbReference type="ARBA" id="ARBA00022989"/>
    </source>
</evidence>
<dbReference type="FunFam" id="3.40.50.1100:FF:000096">
    <property type="entry name" value="Related to cysteine synthase"/>
    <property type="match status" value="1"/>
</dbReference>
<dbReference type="InterPro" id="IPR050214">
    <property type="entry name" value="Cys_Synth/Cystath_Beta-Synth"/>
</dbReference>
<keyword evidence="5 13" id="KW-0812">Transmembrane</keyword>
<evidence type="ECO:0000256" key="8">
    <source>
        <dbReference type="ARBA" id="ARBA00023128"/>
    </source>
</evidence>
<dbReference type="AlphaFoldDB" id="A0A427YU74"/>
<evidence type="ECO:0000256" key="4">
    <source>
        <dbReference type="ARBA" id="ARBA00022679"/>
    </source>
</evidence>
<dbReference type="PANTHER" id="PTHR10314">
    <property type="entry name" value="CYSTATHIONINE BETA-SYNTHASE"/>
    <property type="match status" value="1"/>
</dbReference>
<comment type="similarity">
    <text evidence="2">Belongs to the cysteine synthase/cystathionine beta-synthase family.</text>
</comment>
<comment type="catalytic activity">
    <reaction evidence="10">
        <text>O-acetyl-L-serine + hydrogen sulfide = L-cysteine + acetate</text>
        <dbReference type="Rhea" id="RHEA:14829"/>
        <dbReference type="ChEBI" id="CHEBI:29919"/>
        <dbReference type="ChEBI" id="CHEBI:30089"/>
        <dbReference type="ChEBI" id="CHEBI:35235"/>
        <dbReference type="ChEBI" id="CHEBI:58340"/>
        <dbReference type="EC" id="2.5.1.47"/>
    </reaction>
</comment>
<comment type="caution">
    <text evidence="15">The sequence shown here is derived from an EMBL/GenBank/DDBJ whole genome shotgun (WGS) entry which is preliminary data.</text>
</comment>
<keyword evidence="6" id="KW-1000">Mitochondrion outer membrane</keyword>
<evidence type="ECO:0000256" key="5">
    <source>
        <dbReference type="ARBA" id="ARBA00022692"/>
    </source>
</evidence>
<name>A0A427YU74_9TREE</name>
<comment type="subcellular location">
    <subcellularLocation>
        <location evidence="1">Mitochondrion outer membrane</location>
        <topology evidence="1">Single-pass membrane protein</topology>
    </subcellularLocation>
</comment>
<feature type="transmembrane region" description="Helical" evidence="13">
    <location>
        <begin position="30"/>
        <end position="51"/>
    </location>
</feature>
<keyword evidence="4" id="KW-0808">Transferase</keyword>
<evidence type="ECO:0000313" key="16">
    <source>
        <dbReference type="Proteomes" id="UP000279259"/>
    </source>
</evidence>
<evidence type="ECO:0000256" key="1">
    <source>
        <dbReference type="ARBA" id="ARBA00004572"/>
    </source>
</evidence>
<feature type="compositionally biased region" description="Polar residues" evidence="12">
    <location>
        <begin position="144"/>
        <end position="153"/>
    </location>
</feature>
<reference evidence="15 16" key="1">
    <citation type="submission" date="2018-11" db="EMBL/GenBank/DDBJ databases">
        <title>Genome sequence of Saitozyma podzolica DSM 27192.</title>
        <authorList>
            <person name="Aliyu H."/>
            <person name="Gorte O."/>
            <person name="Ochsenreither K."/>
        </authorList>
    </citation>
    <scope>NUCLEOTIDE SEQUENCE [LARGE SCALE GENOMIC DNA]</scope>
    <source>
        <strain evidence="15 16">DSM 27192</strain>
    </source>
</reference>
<dbReference type="EMBL" id="RSCD01000002">
    <property type="protein sequence ID" value="RSH94551.1"/>
    <property type="molecule type" value="Genomic_DNA"/>
</dbReference>
<dbReference type="InterPro" id="IPR036052">
    <property type="entry name" value="TrpB-like_PALP_sf"/>
</dbReference>
<dbReference type="STRING" id="1890683.A0A427YU74"/>
<keyword evidence="9 13" id="KW-0472">Membrane</keyword>
<feature type="domain" description="Tryptophan synthase beta chain-like PALP" evidence="14">
    <location>
        <begin position="300"/>
        <end position="480"/>
    </location>
</feature>
<dbReference type="Proteomes" id="UP000279259">
    <property type="component" value="Unassembled WGS sequence"/>
</dbReference>
<feature type="region of interest" description="Disordered" evidence="12">
    <location>
        <begin position="144"/>
        <end position="185"/>
    </location>
</feature>
<evidence type="ECO:0000256" key="2">
    <source>
        <dbReference type="ARBA" id="ARBA00007103"/>
    </source>
</evidence>
<evidence type="ECO:0000256" key="12">
    <source>
        <dbReference type="SAM" id="MobiDB-lite"/>
    </source>
</evidence>
<evidence type="ECO:0000256" key="13">
    <source>
        <dbReference type="SAM" id="Phobius"/>
    </source>
</evidence>
<evidence type="ECO:0000256" key="11">
    <source>
        <dbReference type="ARBA" id="ARBA00078545"/>
    </source>
</evidence>
<organism evidence="15 16">
    <name type="scientific">Saitozyma podzolica</name>
    <dbReference type="NCBI Taxonomy" id="1890683"/>
    <lineage>
        <taxon>Eukaryota</taxon>
        <taxon>Fungi</taxon>
        <taxon>Dikarya</taxon>
        <taxon>Basidiomycota</taxon>
        <taxon>Agaricomycotina</taxon>
        <taxon>Tremellomycetes</taxon>
        <taxon>Tremellales</taxon>
        <taxon>Trimorphomycetaceae</taxon>
        <taxon>Saitozyma</taxon>
    </lineage>
</organism>
<dbReference type="EC" id="2.5.1.47" evidence="3"/>
<dbReference type="InterPro" id="IPR001926">
    <property type="entry name" value="TrpB-like_PALP"/>
</dbReference>
<proteinExistence type="inferred from homology"/>
<evidence type="ECO:0000313" key="15">
    <source>
        <dbReference type="EMBL" id="RSH94551.1"/>
    </source>
</evidence>
<protein>
    <recommendedName>
        <fullName evidence="3">cysteine synthase</fullName>
        <ecNumber evidence="3">2.5.1.47</ecNumber>
    </recommendedName>
    <alternativeName>
        <fullName evidence="11">Cysteine synthase-like protein</fullName>
    </alternativeName>
</protein>
<dbReference type="GO" id="GO:0005741">
    <property type="term" value="C:mitochondrial outer membrane"/>
    <property type="evidence" value="ECO:0007669"/>
    <property type="project" value="UniProtKB-SubCell"/>
</dbReference>
<evidence type="ECO:0000256" key="9">
    <source>
        <dbReference type="ARBA" id="ARBA00023136"/>
    </source>
</evidence>
<dbReference type="Pfam" id="PF00291">
    <property type="entry name" value="PALP"/>
    <property type="match status" value="1"/>
</dbReference>